<dbReference type="KEGG" id="vnx:VNE69_12185"/>
<reference evidence="4" key="1">
    <citation type="journal article" date="2024" name="BMC Genomics">
        <title>Functional annotation of a divergent genome using sequence and structure-based similarity.</title>
        <authorList>
            <person name="Svedberg D."/>
            <person name="Winiger R.R."/>
            <person name="Berg A."/>
            <person name="Sharma H."/>
            <person name="Tellgren-Roth C."/>
            <person name="Debrunner-Vossbrinck B.A."/>
            <person name="Vossbrinck C.R."/>
            <person name="Barandun J."/>
        </authorList>
    </citation>
    <scope>NUCLEOTIDE SEQUENCE</scope>
    <source>
        <strain evidence="4">Illinois isolate</strain>
    </source>
</reference>
<name>A0AAX4JGN8_9MICR</name>
<dbReference type="InterPro" id="IPR000215">
    <property type="entry name" value="Serpin_fam"/>
</dbReference>
<evidence type="ECO:0000313" key="4">
    <source>
        <dbReference type="EMBL" id="WUR05200.1"/>
    </source>
</evidence>
<feature type="domain" description="Serpin" evidence="3">
    <location>
        <begin position="13"/>
        <end position="386"/>
    </location>
</feature>
<dbReference type="Gene3D" id="2.30.39.10">
    <property type="entry name" value="Alpha-1-antitrypsin, domain 1"/>
    <property type="match status" value="1"/>
</dbReference>
<organism evidence="4 5">
    <name type="scientific">Vairimorpha necatrix</name>
    <dbReference type="NCBI Taxonomy" id="6039"/>
    <lineage>
        <taxon>Eukaryota</taxon>
        <taxon>Fungi</taxon>
        <taxon>Fungi incertae sedis</taxon>
        <taxon>Microsporidia</taxon>
        <taxon>Nosematidae</taxon>
        <taxon>Vairimorpha</taxon>
    </lineage>
</organism>
<dbReference type="InterPro" id="IPR023796">
    <property type="entry name" value="Serpin_dom"/>
</dbReference>
<dbReference type="AlphaFoldDB" id="A0AAX4JGN8"/>
<evidence type="ECO:0000313" key="5">
    <source>
        <dbReference type="Proteomes" id="UP001334084"/>
    </source>
</evidence>
<keyword evidence="5" id="KW-1185">Reference proteome</keyword>
<evidence type="ECO:0000259" key="3">
    <source>
        <dbReference type="SMART" id="SM00093"/>
    </source>
</evidence>
<dbReference type="EMBL" id="CP142737">
    <property type="protein sequence ID" value="WUR05200.1"/>
    <property type="molecule type" value="Genomic_DNA"/>
</dbReference>
<dbReference type="GeneID" id="90543047"/>
<dbReference type="GO" id="GO:0005615">
    <property type="term" value="C:extracellular space"/>
    <property type="evidence" value="ECO:0007669"/>
    <property type="project" value="InterPro"/>
</dbReference>
<comment type="similarity">
    <text evidence="1 2">Belongs to the serpin family.</text>
</comment>
<dbReference type="Gene3D" id="3.30.497.10">
    <property type="entry name" value="Antithrombin, subunit I, domain 2"/>
    <property type="match status" value="1"/>
</dbReference>
<dbReference type="PANTHER" id="PTHR11461:SF211">
    <property type="entry name" value="GH10112P-RELATED"/>
    <property type="match status" value="1"/>
</dbReference>
<accession>A0AAX4JGN8</accession>
<dbReference type="Proteomes" id="UP001334084">
    <property type="component" value="Chromosome 12"/>
</dbReference>
<dbReference type="Pfam" id="PF00079">
    <property type="entry name" value="Serpin"/>
    <property type="match status" value="1"/>
</dbReference>
<protein>
    <submittedName>
        <fullName evidence="4">Serpin-type proteinase inhibitor 12</fullName>
    </submittedName>
</protein>
<dbReference type="PANTHER" id="PTHR11461">
    <property type="entry name" value="SERINE PROTEASE INHIBITOR, SERPIN"/>
    <property type="match status" value="1"/>
</dbReference>
<dbReference type="RefSeq" id="XP_065331345.1">
    <property type="nucleotide sequence ID" value="XM_065475273.1"/>
</dbReference>
<proteinExistence type="inferred from homology"/>
<sequence length="388" mass="45860">MKNFIKEMMNLSFKFFNIMLSRDPDLVSNQAISPYSFSQALGIIANGADEPMQSIFLKNLGFTNKITEYNENSYVLYDKLISDNKKYLNDYSYKNKHLTDPRYKIEGNLRVQNFLLYDNKFTMEEKFETQLNKFYDVKFIPFDSKNIDQAISRLNEFVCLSTDNNIKKACETISPNTCLLLMNVLHLDINFSRKFYTCKDVFNSFTGTIEHDMIYNWDEYETYEDEKKIVINNHYTYGGLSFLAVMPKDISYWKEVSSSISNNDELNDLMSKMEWKHLKLTFPKFEYEDELNFSDYTRDLELEGILNSLNLIPGVDFDNIKVKQKLYIKVNEFGTTNNNFVDHCTRRGGELHEELKIDKPFLWYIVTNHKNESTKKIIFMGKYLHPEN</sequence>
<evidence type="ECO:0000256" key="2">
    <source>
        <dbReference type="RuleBase" id="RU000411"/>
    </source>
</evidence>
<evidence type="ECO:0000256" key="1">
    <source>
        <dbReference type="ARBA" id="ARBA00009500"/>
    </source>
</evidence>
<dbReference type="InterPro" id="IPR042178">
    <property type="entry name" value="Serpin_sf_1"/>
</dbReference>
<dbReference type="InterPro" id="IPR036186">
    <property type="entry name" value="Serpin_sf"/>
</dbReference>
<dbReference type="InterPro" id="IPR042185">
    <property type="entry name" value="Serpin_sf_2"/>
</dbReference>
<dbReference type="SUPFAM" id="SSF56574">
    <property type="entry name" value="Serpins"/>
    <property type="match status" value="1"/>
</dbReference>
<dbReference type="SMART" id="SM00093">
    <property type="entry name" value="SERPIN"/>
    <property type="match status" value="1"/>
</dbReference>
<dbReference type="GO" id="GO:0004867">
    <property type="term" value="F:serine-type endopeptidase inhibitor activity"/>
    <property type="evidence" value="ECO:0007669"/>
    <property type="project" value="InterPro"/>
</dbReference>
<gene>
    <name evidence="4" type="ORF">VNE69_12185</name>
</gene>